<accession>A0A2Z6S2E8</accession>
<comment type="caution">
    <text evidence="3">The sequence shown here is derived from an EMBL/GenBank/DDBJ whole genome shotgun (WGS) entry which is preliminary data.</text>
</comment>
<dbReference type="GO" id="GO:0006396">
    <property type="term" value="P:RNA processing"/>
    <property type="evidence" value="ECO:0007669"/>
    <property type="project" value="InterPro"/>
</dbReference>
<evidence type="ECO:0000256" key="1">
    <source>
        <dbReference type="SAM" id="MobiDB-lite"/>
    </source>
</evidence>
<dbReference type="SUPFAM" id="SSF69065">
    <property type="entry name" value="RNase III domain-like"/>
    <property type="match status" value="1"/>
</dbReference>
<dbReference type="AlphaFoldDB" id="A0A2Z6S2E8"/>
<dbReference type="Gene3D" id="1.10.1520.10">
    <property type="entry name" value="Ribonuclease III domain"/>
    <property type="match status" value="1"/>
</dbReference>
<dbReference type="EMBL" id="BEXD01004296">
    <property type="protein sequence ID" value="GBC09404.1"/>
    <property type="molecule type" value="Genomic_DNA"/>
</dbReference>
<name>A0A2Z6S2E8_9GLOM</name>
<evidence type="ECO:0000313" key="4">
    <source>
        <dbReference type="EMBL" id="GES86352.1"/>
    </source>
</evidence>
<proteinExistence type="predicted"/>
<dbReference type="InterPro" id="IPR036389">
    <property type="entry name" value="RNase_III_sf"/>
</dbReference>
<keyword evidence="5" id="KW-1185">Reference proteome</keyword>
<evidence type="ECO:0000313" key="5">
    <source>
        <dbReference type="Proteomes" id="UP000247702"/>
    </source>
</evidence>
<feature type="compositionally biased region" description="Basic and acidic residues" evidence="1">
    <location>
        <begin position="201"/>
        <end position="215"/>
    </location>
</feature>
<sequence>MFQTFKNLLKSIDYISLIVRHQNQPSRTVSRLYNSKVITLPGINDEKLRCSIIEYINMKIHNNFNENNKNYEFYRFYGDRAYNYFVMRELNLKFPDTTNENFMKILDTLVSRNFLSKVVKDFKLVEMLPDVSNMNNDNNDFDEILEIYYSGMLFNGMEEEMKKFTSDVIDYYFAKNENKFTIAENDDGIVKENITNKIGEEAKKNKKEMPKEDKKYKKKSSKNYESGIKNKKLRRRNLLTDN</sequence>
<evidence type="ECO:0000259" key="2">
    <source>
        <dbReference type="PROSITE" id="PS50142"/>
    </source>
</evidence>
<dbReference type="Proteomes" id="UP000615446">
    <property type="component" value="Unassembled WGS sequence"/>
</dbReference>
<feature type="domain" description="RNase III" evidence="2">
    <location>
        <begin position="60"/>
        <end position="157"/>
    </location>
</feature>
<dbReference type="OrthoDB" id="2402658at2759"/>
<protein>
    <recommendedName>
        <fullName evidence="2">RNase III domain-containing protein</fullName>
    </recommendedName>
</protein>
<dbReference type="GO" id="GO:0004525">
    <property type="term" value="F:ribonuclease III activity"/>
    <property type="evidence" value="ECO:0007669"/>
    <property type="project" value="InterPro"/>
</dbReference>
<dbReference type="PROSITE" id="PS50142">
    <property type="entry name" value="RNASE_3_2"/>
    <property type="match status" value="1"/>
</dbReference>
<organism evidence="3 5">
    <name type="scientific">Rhizophagus clarus</name>
    <dbReference type="NCBI Taxonomy" id="94130"/>
    <lineage>
        <taxon>Eukaryota</taxon>
        <taxon>Fungi</taxon>
        <taxon>Fungi incertae sedis</taxon>
        <taxon>Mucoromycota</taxon>
        <taxon>Glomeromycotina</taxon>
        <taxon>Glomeromycetes</taxon>
        <taxon>Glomerales</taxon>
        <taxon>Glomeraceae</taxon>
        <taxon>Rhizophagus</taxon>
    </lineage>
</organism>
<reference evidence="3 5" key="1">
    <citation type="submission" date="2017-11" db="EMBL/GenBank/DDBJ databases">
        <title>The genome of Rhizophagus clarus HR1 reveals common genetic basis of auxotrophy among arbuscular mycorrhizal fungi.</title>
        <authorList>
            <person name="Kobayashi Y."/>
        </authorList>
    </citation>
    <scope>NUCLEOTIDE SEQUENCE [LARGE SCALE GENOMIC DNA]</scope>
    <source>
        <strain evidence="3 5">HR1</strain>
    </source>
</reference>
<gene>
    <name evidence="4" type="ORF">RCL2_001340700</name>
    <name evidence="3" type="ORF">RclHR1_08830006</name>
</gene>
<feature type="compositionally biased region" description="Basic residues" evidence="1">
    <location>
        <begin position="229"/>
        <end position="242"/>
    </location>
</feature>
<dbReference type="Proteomes" id="UP000247702">
    <property type="component" value="Unassembled WGS sequence"/>
</dbReference>
<feature type="region of interest" description="Disordered" evidence="1">
    <location>
        <begin position="201"/>
        <end position="242"/>
    </location>
</feature>
<dbReference type="EMBL" id="BLAL01000160">
    <property type="protein sequence ID" value="GES86352.1"/>
    <property type="molecule type" value="Genomic_DNA"/>
</dbReference>
<evidence type="ECO:0000313" key="3">
    <source>
        <dbReference type="EMBL" id="GBC09404.1"/>
    </source>
</evidence>
<dbReference type="InterPro" id="IPR000999">
    <property type="entry name" value="RNase_III_dom"/>
</dbReference>
<reference evidence="4" key="2">
    <citation type="submission" date="2019-10" db="EMBL/GenBank/DDBJ databases">
        <title>Conservation and host-specific expression of non-tandemly repeated heterogenous ribosome RNA gene in arbuscular mycorrhizal fungi.</title>
        <authorList>
            <person name="Maeda T."/>
            <person name="Kobayashi Y."/>
            <person name="Nakagawa T."/>
            <person name="Ezawa T."/>
            <person name="Yamaguchi K."/>
            <person name="Bino T."/>
            <person name="Nishimoto Y."/>
            <person name="Shigenobu S."/>
            <person name="Kawaguchi M."/>
        </authorList>
    </citation>
    <scope>NUCLEOTIDE SEQUENCE</scope>
    <source>
        <strain evidence="4">HR1</strain>
    </source>
</reference>